<evidence type="ECO:0000313" key="4">
    <source>
        <dbReference type="Proteomes" id="UP000317078"/>
    </source>
</evidence>
<dbReference type="PROSITE" id="PS51318">
    <property type="entry name" value="TAT"/>
    <property type="match status" value="1"/>
</dbReference>
<reference evidence="3 4" key="1">
    <citation type="journal article" date="2019" name="Environ. Microbiol.">
        <title>Species interactions and distinct microbial communities in high Arctic permafrost affected cryosols are associated with the CH4 and CO2 gas fluxes.</title>
        <authorList>
            <person name="Altshuler I."/>
            <person name="Hamel J."/>
            <person name="Turney S."/>
            <person name="Magnuson E."/>
            <person name="Levesque R."/>
            <person name="Greer C."/>
            <person name="Whyte L.G."/>
        </authorList>
    </citation>
    <scope>NUCLEOTIDE SEQUENCE [LARGE SCALE GENOMIC DNA]</scope>
    <source>
        <strain evidence="3 4">S9.3B</strain>
    </source>
</reference>
<dbReference type="SUPFAM" id="SSF53850">
    <property type="entry name" value="Periplasmic binding protein-like II"/>
    <property type="match status" value="1"/>
</dbReference>
<dbReference type="AlphaFoldDB" id="A0A502GCR3"/>
<evidence type="ECO:0000256" key="2">
    <source>
        <dbReference type="SAM" id="SignalP"/>
    </source>
</evidence>
<proteinExistence type="inferred from homology"/>
<dbReference type="PANTHER" id="PTHR42928:SF5">
    <property type="entry name" value="BLR1237 PROTEIN"/>
    <property type="match status" value="1"/>
</dbReference>
<protein>
    <submittedName>
        <fullName evidence="3">Tripartite tricarboxylate transporter substrate binding protein</fullName>
    </submittedName>
</protein>
<comment type="similarity">
    <text evidence="1">Belongs to the UPF0065 (bug) family.</text>
</comment>
<accession>A0A502GCR3</accession>
<name>A0A502GCR3_9PROT</name>
<dbReference type="OrthoDB" id="8443386at2"/>
<dbReference type="PANTHER" id="PTHR42928">
    <property type="entry name" value="TRICARBOXYLATE-BINDING PROTEIN"/>
    <property type="match status" value="1"/>
</dbReference>
<dbReference type="InterPro" id="IPR006311">
    <property type="entry name" value="TAT_signal"/>
</dbReference>
<evidence type="ECO:0000313" key="3">
    <source>
        <dbReference type="EMBL" id="TPG59725.1"/>
    </source>
</evidence>
<organism evidence="3 4">
    <name type="scientific">Muricoccus nepalensis</name>
    <dbReference type="NCBI Taxonomy" id="1854500"/>
    <lineage>
        <taxon>Bacteria</taxon>
        <taxon>Pseudomonadati</taxon>
        <taxon>Pseudomonadota</taxon>
        <taxon>Alphaproteobacteria</taxon>
        <taxon>Acetobacterales</taxon>
        <taxon>Roseomonadaceae</taxon>
        <taxon>Muricoccus</taxon>
    </lineage>
</organism>
<dbReference type="Gene3D" id="3.40.190.10">
    <property type="entry name" value="Periplasmic binding protein-like II"/>
    <property type="match status" value="1"/>
</dbReference>
<dbReference type="EMBL" id="RCZP01000003">
    <property type="protein sequence ID" value="TPG59725.1"/>
    <property type="molecule type" value="Genomic_DNA"/>
</dbReference>
<evidence type="ECO:0000256" key="1">
    <source>
        <dbReference type="ARBA" id="ARBA00006987"/>
    </source>
</evidence>
<dbReference type="InterPro" id="IPR042100">
    <property type="entry name" value="Bug_dom1"/>
</dbReference>
<dbReference type="InterPro" id="IPR005064">
    <property type="entry name" value="BUG"/>
</dbReference>
<keyword evidence="2" id="KW-0732">Signal</keyword>
<comment type="caution">
    <text evidence="3">The sequence shown here is derived from an EMBL/GenBank/DDBJ whole genome shotgun (WGS) entry which is preliminary data.</text>
</comment>
<feature type="chain" id="PRO_5021392734" evidence="2">
    <location>
        <begin position="27"/>
        <end position="323"/>
    </location>
</feature>
<keyword evidence="4" id="KW-1185">Reference proteome</keyword>
<dbReference type="RefSeq" id="WP_140881823.1">
    <property type="nucleotide sequence ID" value="NZ_RCZP01000003.1"/>
</dbReference>
<dbReference type="Proteomes" id="UP000317078">
    <property type="component" value="Unassembled WGS sequence"/>
</dbReference>
<sequence length="323" mass="33927">MTITRRGILGAATVPALLALPRAARAQAWPDRPVRVIVPYAPGGGTDVTTRAIGELLSHTLGQNFVVENRAGANGVVGTEAVARAAPDGYTFVAATSTHIMNRQIVPRLAYHPVNDFTPVALLARYPLVLVTGPGSEFASVADLIRAAKARPGTIAQATADAQTSFTANNLAKRAGVEMVEVPYRGSGAYLADLTGGHIPVAWASTATVMPLRAAGTVKVLAISAPQRSRFLPDVPTLRESGVEGADFIGWFGLFGPARLPPAVASRLNDAINAAFGEAVMKQRLDSLAVDAAPMGLDALAELMRQEDARWELAARENLLPRG</sequence>
<dbReference type="Pfam" id="PF03401">
    <property type="entry name" value="TctC"/>
    <property type="match status" value="1"/>
</dbReference>
<dbReference type="Gene3D" id="3.40.190.150">
    <property type="entry name" value="Bordetella uptake gene, domain 1"/>
    <property type="match status" value="1"/>
</dbReference>
<feature type="signal peptide" evidence="2">
    <location>
        <begin position="1"/>
        <end position="26"/>
    </location>
</feature>
<gene>
    <name evidence="3" type="ORF">EAH89_05690</name>
</gene>
<dbReference type="PIRSF" id="PIRSF017082">
    <property type="entry name" value="YflP"/>
    <property type="match status" value="1"/>
</dbReference>